<evidence type="ECO:0000256" key="1">
    <source>
        <dbReference type="SAM" id="MobiDB-lite"/>
    </source>
</evidence>
<sequence length="164" mass="17940">MRLWKRRNHGQCSNARENELGEMNTRRMEEKMPGRMTKLPPNAGVSQCYQRPAPPATLPLRSAYTPAKTNRRLRRNPTVLDTAPSPVKEVATGDSTSPQTPPILACCAASSLRLISSRSVKIHNVTAVRSSHSLFRVFSSSDLGPVVSVTSSLPLISSRSTDSL</sequence>
<name>A0AAP0BA81_9ASPA</name>
<comment type="caution">
    <text evidence="2">The sequence shown here is derived from an EMBL/GenBank/DDBJ whole genome shotgun (WGS) entry which is preliminary data.</text>
</comment>
<evidence type="ECO:0000313" key="2">
    <source>
        <dbReference type="EMBL" id="KAK8934060.1"/>
    </source>
</evidence>
<keyword evidence="3" id="KW-1185">Reference proteome</keyword>
<organism evidence="2 3">
    <name type="scientific">Platanthera zijinensis</name>
    <dbReference type="NCBI Taxonomy" id="2320716"/>
    <lineage>
        <taxon>Eukaryota</taxon>
        <taxon>Viridiplantae</taxon>
        <taxon>Streptophyta</taxon>
        <taxon>Embryophyta</taxon>
        <taxon>Tracheophyta</taxon>
        <taxon>Spermatophyta</taxon>
        <taxon>Magnoliopsida</taxon>
        <taxon>Liliopsida</taxon>
        <taxon>Asparagales</taxon>
        <taxon>Orchidaceae</taxon>
        <taxon>Orchidoideae</taxon>
        <taxon>Orchideae</taxon>
        <taxon>Orchidinae</taxon>
        <taxon>Platanthera</taxon>
    </lineage>
</organism>
<reference evidence="2 3" key="1">
    <citation type="journal article" date="2022" name="Nat. Plants">
        <title>Genomes of leafy and leafless Platanthera orchids illuminate the evolution of mycoheterotrophy.</title>
        <authorList>
            <person name="Li M.H."/>
            <person name="Liu K.W."/>
            <person name="Li Z."/>
            <person name="Lu H.C."/>
            <person name="Ye Q.L."/>
            <person name="Zhang D."/>
            <person name="Wang J.Y."/>
            <person name="Li Y.F."/>
            <person name="Zhong Z.M."/>
            <person name="Liu X."/>
            <person name="Yu X."/>
            <person name="Liu D.K."/>
            <person name="Tu X.D."/>
            <person name="Liu B."/>
            <person name="Hao Y."/>
            <person name="Liao X.Y."/>
            <person name="Jiang Y.T."/>
            <person name="Sun W.H."/>
            <person name="Chen J."/>
            <person name="Chen Y.Q."/>
            <person name="Ai Y."/>
            <person name="Zhai J.W."/>
            <person name="Wu S.S."/>
            <person name="Zhou Z."/>
            <person name="Hsiao Y.Y."/>
            <person name="Wu W.L."/>
            <person name="Chen Y.Y."/>
            <person name="Lin Y.F."/>
            <person name="Hsu J.L."/>
            <person name="Li C.Y."/>
            <person name="Wang Z.W."/>
            <person name="Zhao X."/>
            <person name="Zhong W.Y."/>
            <person name="Ma X.K."/>
            <person name="Ma L."/>
            <person name="Huang J."/>
            <person name="Chen G.Z."/>
            <person name="Huang M.Z."/>
            <person name="Huang L."/>
            <person name="Peng D.H."/>
            <person name="Luo Y.B."/>
            <person name="Zou S.Q."/>
            <person name="Chen S.P."/>
            <person name="Lan S."/>
            <person name="Tsai W.C."/>
            <person name="Van de Peer Y."/>
            <person name="Liu Z.J."/>
        </authorList>
    </citation>
    <scope>NUCLEOTIDE SEQUENCE [LARGE SCALE GENOMIC DNA]</scope>
    <source>
        <strain evidence="2">Lor287</strain>
    </source>
</reference>
<accession>A0AAP0BA81</accession>
<gene>
    <name evidence="2" type="ORF">KSP39_PZI015338</name>
</gene>
<proteinExistence type="predicted"/>
<dbReference type="EMBL" id="JBBWWQ010000013">
    <property type="protein sequence ID" value="KAK8934060.1"/>
    <property type="molecule type" value="Genomic_DNA"/>
</dbReference>
<protein>
    <submittedName>
        <fullName evidence="2">Uncharacterized protein</fullName>
    </submittedName>
</protein>
<evidence type="ECO:0000313" key="3">
    <source>
        <dbReference type="Proteomes" id="UP001418222"/>
    </source>
</evidence>
<dbReference type="AlphaFoldDB" id="A0AAP0BA81"/>
<dbReference type="Proteomes" id="UP001418222">
    <property type="component" value="Unassembled WGS sequence"/>
</dbReference>
<feature type="region of interest" description="Disordered" evidence="1">
    <location>
        <begin position="55"/>
        <end position="99"/>
    </location>
</feature>